<gene>
    <name evidence="1" type="ORF">FUAX_38340</name>
</gene>
<proteinExistence type="predicted"/>
<dbReference type="AlphaFoldDB" id="A0AAU9CWI7"/>
<dbReference type="RefSeq" id="WP_338394902.1">
    <property type="nucleotide sequence ID" value="NZ_AP025315.1"/>
</dbReference>
<evidence type="ECO:0000313" key="1">
    <source>
        <dbReference type="EMBL" id="BDD11402.1"/>
    </source>
</evidence>
<keyword evidence="2" id="KW-1185">Reference proteome</keyword>
<sequence length="259" mass="29909">MRHFTKIIFIALLLFSCDTEDDLGSIDTAMKFSPVEHYEINREAGAPKLYLLFESEKVFPNTGYSLKSEIDIEGNELMIRFKGISKSDFSHAMPSAVEMRIELSENISKLTLLNGNKTDRYKIEVTDKKVVVSPEKTSFSSITHASTFRYPKNSFVYLCGTNLDNKHLYEDFKKVLSELPGISYYQFQGPGLIPYPTKGDGNWYNPDALYFQYEKLADFEEAGERLRAFTKEYLKPNDGVSISLYSWDNRSYRSWKMMN</sequence>
<dbReference type="PROSITE" id="PS51257">
    <property type="entry name" value="PROKAR_LIPOPROTEIN"/>
    <property type="match status" value="1"/>
</dbReference>
<evidence type="ECO:0000313" key="2">
    <source>
        <dbReference type="Proteomes" id="UP001348817"/>
    </source>
</evidence>
<protein>
    <recommendedName>
        <fullName evidence="3">DUF4843 domain-containing protein</fullName>
    </recommendedName>
</protein>
<keyword evidence="1" id="KW-0614">Plasmid</keyword>
<geneLocation type="plasmid" evidence="1 2">
    <name>pFA1</name>
</geneLocation>
<reference evidence="1 2" key="1">
    <citation type="submission" date="2021-12" db="EMBL/GenBank/DDBJ databases">
        <title>Genome sequencing of bacteria with rrn-lacking chromosome and rrn-plasmid.</title>
        <authorList>
            <person name="Anda M."/>
            <person name="Iwasaki W."/>
        </authorList>
    </citation>
    <scope>NUCLEOTIDE SEQUENCE [LARGE SCALE GENOMIC DNA]</scope>
    <source>
        <strain evidence="1 2">DSM 100852</strain>
        <plasmid evidence="1 2">pFA1</plasmid>
    </source>
</reference>
<accession>A0AAU9CWI7</accession>
<dbReference type="KEGG" id="fax:FUAX_38340"/>
<dbReference type="Proteomes" id="UP001348817">
    <property type="component" value="Plasmid pFA1"/>
</dbReference>
<organism evidence="1 2">
    <name type="scientific">Fulvitalea axinellae</name>
    <dbReference type="NCBI Taxonomy" id="1182444"/>
    <lineage>
        <taxon>Bacteria</taxon>
        <taxon>Pseudomonadati</taxon>
        <taxon>Bacteroidota</taxon>
        <taxon>Cytophagia</taxon>
        <taxon>Cytophagales</taxon>
        <taxon>Persicobacteraceae</taxon>
        <taxon>Fulvitalea</taxon>
    </lineage>
</organism>
<name>A0AAU9CWI7_9BACT</name>
<evidence type="ECO:0008006" key="3">
    <source>
        <dbReference type="Google" id="ProtNLM"/>
    </source>
</evidence>
<dbReference type="EMBL" id="AP025315">
    <property type="protein sequence ID" value="BDD11402.1"/>
    <property type="molecule type" value="Genomic_DNA"/>
</dbReference>